<dbReference type="Proteomes" id="UP000266723">
    <property type="component" value="Unassembled WGS sequence"/>
</dbReference>
<organism evidence="1 2">
    <name type="scientific">Brassica cretica</name>
    <name type="common">Mustard</name>
    <dbReference type="NCBI Taxonomy" id="69181"/>
    <lineage>
        <taxon>Eukaryota</taxon>
        <taxon>Viridiplantae</taxon>
        <taxon>Streptophyta</taxon>
        <taxon>Embryophyta</taxon>
        <taxon>Tracheophyta</taxon>
        <taxon>Spermatophyta</taxon>
        <taxon>Magnoliopsida</taxon>
        <taxon>eudicotyledons</taxon>
        <taxon>Gunneridae</taxon>
        <taxon>Pentapetalae</taxon>
        <taxon>rosids</taxon>
        <taxon>malvids</taxon>
        <taxon>Brassicales</taxon>
        <taxon>Brassicaceae</taxon>
        <taxon>Brassiceae</taxon>
        <taxon>Brassica</taxon>
    </lineage>
</organism>
<accession>A0ABQ7F2X6</accession>
<dbReference type="EMBL" id="QGKV02000297">
    <property type="protein sequence ID" value="KAF3610378.1"/>
    <property type="molecule type" value="Genomic_DNA"/>
</dbReference>
<protein>
    <submittedName>
        <fullName evidence="1">Uncharacterized protein</fullName>
    </submittedName>
</protein>
<reference evidence="1 2" key="1">
    <citation type="journal article" date="2020" name="BMC Genomics">
        <title>Intraspecific diversification of the crop wild relative Brassica cretica Lam. using demographic model selection.</title>
        <authorList>
            <person name="Kioukis A."/>
            <person name="Michalopoulou V.A."/>
            <person name="Briers L."/>
            <person name="Pirintsos S."/>
            <person name="Studholme D.J."/>
            <person name="Pavlidis P."/>
            <person name="Sarris P.F."/>
        </authorList>
    </citation>
    <scope>NUCLEOTIDE SEQUENCE [LARGE SCALE GENOMIC DNA]</scope>
    <source>
        <strain evidence="2">cv. PFS-1207/04</strain>
    </source>
</reference>
<proteinExistence type="predicted"/>
<gene>
    <name evidence="1" type="ORF">DY000_02048838</name>
</gene>
<keyword evidence="2" id="KW-1185">Reference proteome</keyword>
<sequence length="134" mass="15483">MKEQPTWSTIFLSSSKHQKNGIPTRVTEHNLLPTYVEHLEGEALGWFVCIETIQNFDHLATLFLRKHEKQKVPRRSGWSTERELQPSPETRIKLGTKTMSRWGCVEDKISVFVTAHRMSDAIILPPTRKPYPAT</sequence>
<evidence type="ECO:0000313" key="2">
    <source>
        <dbReference type="Proteomes" id="UP000266723"/>
    </source>
</evidence>
<name>A0ABQ7F2X6_BRACR</name>
<comment type="caution">
    <text evidence="1">The sequence shown here is derived from an EMBL/GenBank/DDBJ whole genome shotgun (WGS) entry which is preliminary data.</text>
</comment>
<evidence type="ECO:0000313" key="1">
    <source>
        <dbReference type="EMBL" id="KAF3610378.1"/>
    </source>
</evidence>